<dbReference type="Pfam" id="PF07859">
    <property type="entry name" value="Abhydrolase_3"/>
    <property type="match status" value="1"/>
</dbReference>
<dbReference type="InterPro" id="IPR050300">
    <property type="entry name" value="GDXG_lipolytic_enzyme"/>
</dbReference>
<evidence type="ECO:0000256" key="2">
    <source>
        <dbReference type="ARBA" id="ARBA00022801"/>
    </source>
</evidence>
<evidence type="ECO:0000259" key="4">
    <source>
        <dbReference type="Pfam" id="PF07859"/>
    </source>
</evidence>
<dbReference type="InterPro" id="IPR013094">
    <property type="entry name" value="AB_hydrolase_3"/>
</dbReference>
<organism evidence="5 6">
    <name type="scientific">Rhizoctonia solani</name>
    <dbReference type="NCBI Taxonomy" id="456999"/>
    <lineage>
        <taxon>Eukaryota</taxon>
        <taxon>Fungi</taxon>
        <taxon>Dikarya</taxon>
        <taxon>Basidiomycota</taxon>
        <taxon>Agaricomycotina</taxon>
        <taxon>Agaricomycetes</taxon>
        <taxon>Cantharellales</taxon>
        <taxon>Ceratobasidiaceae</taxon>
        <taxon>Rhizoctonia</taxon>
    </lineage>
</organism>
<dbReference type="InterPro" id="IPR029058">
    <property type="entry name" value="AB_hydrolase_fold"/>
</dbReference>
<dbReference type="PANTHER" id="PTHR48081:SF26">
    <property type="entry name" value="ALPHA_BETA HYDROLASE FOLD-3 DOMAIN-CONTAINING PROTEIN"/>
    <property type="match status" value="1"/>
</dbReference>
<name>A0A8H3DUS6_9AGAM</name>
<proteinExistence type="inferred from homology"/>
<comment type="caution">
    <text evidence="5">The sequence shown here is derived from an EMBL/GenBank/DDBJ whole genome shotgun (WGS) entry which is preliminary data.</text>
</comment>
<accession>A0A8H3DUS6</accession>
<protein>
    <recommendedName>
        <fullName evidence="4">Alpha/beta hydrolase fold-3 domain-containing protein</fullName>
    </recommendedName>
</protein>
<comment type="similarity">
    <text evidence="1">Belongs to the 'GDXG' lipolytic enzyme family.</text>
</comment>
<dbReference type="InterPro" id="IPR033140">
    <property type="entry name" value="Lipase_GDXG_put_SER_AS"/>
</dbReference>
<evidence type="ECO:0000256" key="3">
    <source>
        <dbReference type="PROSITE-ProRule" id="PRU10038"/>
    </source>
</evidence>
<dbReference type="PANTHER" id="PTHR48081">
    <property type="entry name" value="AB HYDROLASE SUPERFAMILY PROTEIN C4A8.06C"/>
    <property type="match status" value="1"/>
</dbReference>
<dbReference type="PROSITE" id="PS01174">
    <property type="entry name" value="LIPASE_GDXG_SER"/>
    <property type="match status" value="1"/>
</dbReference>
<dbReference type="EMBL" id="CAJNJQ010000544">
    <property type="protein sequence ID" value="CAE7084865.1"/>
    <property type="molecule type" value="Genomic_DNA"/>
</dbReference>
<keyword evidence="2" id="KW-0378">Hydrolase</keyword>
<dbReference type="SUPFAM" id="SSF53474">
    <property type="entry name" value="alpha/beta-Hydrolases"/>
    <property type="match status" value="1"/>
</dbReference>
<dbReference type="Gene3D" id="3.40.50.1820">
    <property type="entry name" value="alpha/beta hydrolase"/>
    <property type="match status" value="1"/>
</dbReference>
<evidence type="ECO:0000313" key="6">
    <source>
        <dbReference type="Proteomes" id="UP000663827"/>
    </source>
</evidence>
<dbReference type="AlphaFoldDB" id="A0A8H3DUS6"/>
<gene>
    <name evidence="5" type="ORF">RDB_LOCUS26823</name>
</gene>
<sequence>MTSGPPSRLYAWVFLARKYAELLLKLPFVGIWYISKSNRQCPNWSWSRAITVYVVNFSWEIPYRTGRLLTRDINRAVPAGECMGTKFLWVEPVPENLIQGEIKNYAEAAQVKPCRLPAYGFGDWGQEKLLHAREGEKIVMHCHGGGYVTRTAHPEDVTAGVSKGIVKHSIPTVSRTLSVEYRISASSPWPSNAPFPTAVIDALSGYHYLINTLGFEPQNIIIAGDSAGGNLVLALTRYLRDNPQGLPLPGGLLLVSPWCDLGETHFKKHPRGLGAKNHNRGSDMLSGDWTSSYSTIKYGVRSLLGNHLSPADARYNPYISAGSLDLDEQVVATMFENFPPTYLVYGDAEIFVDEDRTLYERMAKSMGDRVVKDEVADAIHDFFAIEIWEPEFSQAHKRFASWLSTLP</sequence>
<dbReference type="GO" id="GO:0016787">
    <property type="term" value="F:hydrolase activity"/>
    <property type="evidence" value="ECO:0007669"/>
    <property type="project" value="UniProtKB-KW"/>
</dbReference>
<feature type="active site" evidence="3">
    <location>
        <position position="226"/>
    </location>
</feature>
<reference evidence="5" key="1">
    <citation type="submission" date="2021-01" db="EMBL/GenBank/DDBJ databases">
        <authorList>
            <person name="Kaushik A."/>
        </authorList>
    </citation>
    <scope>NUCLEOTIDE SEQUENCE</scope>
    <source>
        <strain evidence="5">AG5</strain>
    </source>
</reference>
<feature type="domain" description="Alpha/beta hydrolase fold-3" evidence="4">
    <location>
        <begin position="139"/>
        <end position="383"/>
    </location>
</feature>
<dbReference type="Proteomes" id="UP000663827">
    <property type="component" value="Unassembled WGS sequence"/>
</dbReference>
<evidence type="ECO:0000313" key="5">
    <source>
        <dbReference type="EMBL" id="CAE7084865.1"/>
    </source>
</evidence>
<evidence type="ECO:0000256" key="1">
    <source>
        <dbReference type="ARBA" id="ARBA00010515"/>
    </source>
</evidence>